<feature type="domain" description="HTH HARE-type" evidence="8">
    <location>
        <begin position="12"/>
        <end position="78"/>
    </location>
</feature>
<evidence type="ECO:0000256" key="2">
    <source>
        <dbReference type="ARBA" id="ARBA00022478"/>
    </source>
</evidence>
<protein>
    <recommendedName>
        <fullName evidence="6">RNAP delta factor</fullName>
    </recommendedName>
</protein>
<dbReference type="InterPro" id="IPR029757">
    <property type="entry name" value="RpoE"/>
</dbReference>
<dbReference type="RefSeq" id="WP_341266793.1">
    <property type="nucleotide sequence ID" value="NZ_CP146843.1"/>
</dbReference>
<dbReference type="InterPro" id="IPR007759">
    <property type="entry name" value="Asxl_HARE-HTH"/>
</dbReference>
<keyword evidence="3" id="KW-0808">Transferase</keyword>
<dbReference type="EMBL" id="CP146843">
    <property type="protein sequence ID" value="WYY26389.1"/>
    <property type="molecule type" value="Genomic_DNA"/>
</dbReference>
<name>A0ABZ2U813_ASHYP</name>
<evidence type="ECO:0000256" key="6">
    <source>
        <dbReference type="ARBA" id="ARBA00031937"/>
    </source>
</evidence>
<dbReference type="PROSITE" id="PS51913">
    <property type="entry name" value="HTH_HARE"/>
    <property type="match status" value="1"/>
</dbReference>
<dbReference type="NCBIfam" id="TIGR04567">
    <property type="entry name" value="RNAP_delt_lowGC"/>
    <property type="match status" value="1"/>
</dbReference>
<keyword evidence="10" id="KW-1185">Reference proteome</keyword>
<dbReference type="Proteomes" id="UP001484199">
    <property type="component" value="Chromosome"/>
</dbReference>
<evidence type="ECO:0000259" key="8">
    <source>
        <dbReference type="PROSITE" id="PS51913"/>
    </source>
</evidence>
<feature type="compositionally biased region" description="Acidic residues" evidence="7">
    <location>
        <begin position="139"/>
        <end position="151"/>
    </location>
</feature>
<proteinExistence type="inferred from homology"/>
<evidence type="ECO:0000256" key="4">
    <source>
        <dbReference type="ARBA" id="ARBA00022695"/>
    </source>
</evidence>
<dbReference type="InterPro" id="IPR038087">
    <property type="entry name" value="RNAP_delta_N_dom_sf"/>
</dbReference>
<keyword evidence="5" id="KW-0804">Transcription</keyword>
<reference evidence="9" key="1">
    <citation type="submission" date="2024-03" db="EMBL/GenBank/DDBJ databases">
        <title>The Complete Genome of 'Candidatus Phytoplasma fraxini' AshY1 from the Ash Yellows Group.</title>
        <authorList>
            <person name="Boehm J.W."/>
            <person name="Huettel B."/>
            <person name="Schneider B."/>
            <person name="Kube M."/>
        </authorList>
    </citation>
    <scope>NUCLEOTIDE SEQUENCE [LARGE SCALE GENOMIC DNA]</scope>
    <source>
        <strain evidence="9">AshY1</strain>
    </source>
</reference>
<evidence type="ECO:0000256" key="7">
    <source>
        <dbReference type="SAM" id="MobiDB-lite"/>
    </source>
</evidence>
<evidence type="ECO:0000313" key="10">
    <source>
        <dbReference type="Proteomes" id="UP001484199"/>
    </source>
</evidence>
<gene>
    <name evidence="9" type="ORF">AshY1_02580</name>
</gene>
<keyword evidence="2 9" id="KW-0240">DNA-directed RNA polymerase</keyword>
<dbReference type="Gene3D" id="1.10.10.1250">
    <property type="entry name" value="RNA polymerase, subunit delta, N-terminal domain"/>
    <property type="match status" value="1"/>
</dbReference>
<feature type="region of interest" description="Disordered" evidence="7">
    <location>
        <begin position="113"/>
        <end position="179"/>
    </location>
</feature>
<sequence length="179" mass="21453">MKNNKKEINPSNAMIDIAYQVLFQNKEPMIIQELIKKVFEIKQMDINNKDVCCRLYVDIVTSGLFIFCGNDLWNIKANNLHFLDQEYFNENDKLSPEIDKEILNFQDFDVKKDQNKDNEDEKEELDEDKLDSLDISLDNSDDNDDKLEEEFEHVNKSKEEDENEEEEYMGRYDDDYFYK</sequence>
<evidence type="ECO:0000256" key="5">
    <source>
        <dbReference type="ARBA" id="ARBA00023163"/>
    </source>
</evidence>
<evidence type="ECO:0000256" key="3">
    <source>
        <dbReference type="ARBA" id="ARBA00022679"/>
    </source>
</evidence>
<organism evidence="9 10">
    <name type="scientific">Ash yellows phytoplasma</name>
    <dbReference type="NCBI Taxonomy" id="35780"/>
    <lineage>
        <taxon>Bacteria</taxon>
        <taxon>Bacillati</taxon>
        <taxon>Mycoplasmatota</taxon>
        <taxon>Mollicutes</taxon>
        <taxon>Acholeplasmatales</taxon>
        <taxon>Acholeplasmataceae</taxon>
        <taxon>Candidatus Phytoplasma</taxon>
        <taxon>16SrVII (Ash yellows group)</taxon>
    </lineage>
</organism>
<accession>A0ABZ2U813</accession>
<comment type="similarity">
    <text evidence="1">Belongs to the RpoE family.</text>
</comment>
<keyword evidence="4" id="KW-0548">Nucleotidyltransferase</keyword>
<dbReference type="GO" id="GO:0000428">
    <property type="term" value="C:DNA-directed RNA polymerase complex"/>
    <property type="evidence" value="ECO:0007669"/>
    <property type="project" value="UniProtKB-KW"/>
</dbReference>
<feature type="compositionally biased region" description="Acidic residues" evidence="7">
    <location>
        <begin position="120"/>
        <end position="129"/>
    </location>
</feature>
<feature type="compositionally biased region" description="Basic and acidic residues" evidence="7">
    <location>
        <begin position="168"/>
        <end position="179"/>
    </location>
</feature>
<evidence type="ECO:0000256" key="1">
    <source>
        <dbReference type="ARBA" id="ARBA00009828"/>
    </source>
</evidence>
<evidence type="ECO:0000313" key="9">
    <source>
        <dbReference type="EMBL" id="WYY26389.1"/>
    </source>
</evidence>